<dbReference type="WBParaSite" id="jg3798">
    <property type="protein sequence ID" value="jg3798"/>
    <property type="gene ID" value="jg3798"/>
</dbReference>
<evidence type="ECO:0000313" key="1">
    <source>
        <dbReference type="Proteomes" id="UP000887574"/>
    </source>
</evidence>
<sequence length="219" mass="25311">MIGGAIYEKTLGKYLMRVGRLMASLRMIAGSKLKASSLFIGFRNVLRKDAEGNIQEPALVEPMPQLDDNLLPHNDVDRLPHNEVAPLPLNQNIGFIEDGNVFRRFKLEFPFRPYDSFFAIKVVEWTEDIKQNYGVISSIVEHKSKCLKQSFVQSTTAKPFRLLLNCYNGHKTRDRRFLQTNPRTKELLELREVSKDERNLIVSGGMYEKYFCSLERKPI</sequence>
<organism evidence="1 2">
    <name type="scientific">Ditylenchus dipsaci</name>
    <dbReference type="NCBI Taxonomy" id="166011"/>
    <lineage>
        <taxon>Eukaryota</taxon>
        <taxon>Metazoa</taxon>
        <taxon>Ecdysozoa</taxon>
        <taxon>Nematoda</taxon>
        <taxon>Chromadorea</taxon>
        <taxon>Rhabditida</taxon>
        <taxon>Tylenchina</taxon>
        <taxon>Tylenchomorpha</taxon>
        <taxon>Sphaerularioidea</taxon>
        <taxon>Anguinidae</taxon>
        <taxon>Anguininae</taxon>
        <taxon>Ditylenchus</taxon>
    </lineage>
</organism>
<dbReference type="AlphaFoldDB" id="A0A915E9J1"/>
<name>A0A915E9J1_9BILA</name>
<proteinExistence type="predicted"/>
<keyword evidence="1" id="KW-1185">Reference proteome</keyword>
<accession>A0A915E9J1</accession>
<protein>
    <submittedName>
        <fullName evidence="2">Uncharacterized protein</fullName>
    </submittedName>
</protein>
<dbReference type="Proteomes" id="UP000887574">
    <property type="component" value="Unplaced"/>
</dbReference>
<evidence type="ECO:0000313" key="2">
    <source>
        <dbReference type="WBParaSite" id="jg3798"/>
    </source>
</evidence>
<reference evidence="2" key="1">
    <citation type="submission" date="2022-11" db="UniProtKB">
        <authorList>
            <consortium name="WormBaseParasite"/>
        </authorList>
    </citation>
    <scope>IDENTIFICATION</scope>
</reference>